<reference evidence="2 3" key="1">
    <citation type="submission" date="2020-10" db="EMBL/GenBank/DDBJ databases">
        <title>Sequencing the genomes of 1000 actinobacteria strains.</title>
        <authorList>
            <person name="Klenk H.-P."/>
        </authorList>
    </citation>
    <scope>NUCLEOTIDE SEQUENCE [LARGE SCALE GENOMIC DNA]</scope>
    <source>
        <strain evidence="2 3">DSM 45157</strain>
    </source>
</reference>
<feature type="domain" description="Helix-turn-helix" evidence="1">
    <location>
        <begin position="19"/>
        <end position="65"/>
    </location>
</feature>
<dbReference type="RefSeq" id="WP_229826049.1">
    <property type="nucleotide sequence ID" value="NZ_BMXJ01000001.1"/>
</dbReference>
<evidence type="ECO:0000259" key="1">
    <source>
        <dbReference type="Pfam" id="PF12728"/>
    </source>
</evidence>
<evidence type="ECO:0000313" key="2">
    <source>
        <dbReference type="EMBL" id="MBE1460477.1"/>
    </source>
</evidence>
<gene>
    <name evidence="2" type="ORF">H4W79_004691</name>
</gene>
<keyword evidence="3" id="KW-1185">Reference proteome</keyword>
<dbReference type="InterPro" id="IPR041657">
    <property type="entry name" value="HTH_17"/>
</dbReference>
<dbReference type="Proteomes" id="UP000598217">
    <property type="component" value="Unassembled WGS sequence"/>
</dbReference>
<organism evidence="2 3">
    <name type="scientific">Nocardiopsis terrae</name>
    <dbReference type="NCBI Taxonomy" id="372655"/>
    <lineage>
        <taxon>Bacteria</taxon>
        <taxon>Bacillati</taxon>
        <taxon>Actinomycetota</taxon>
        <taxon>Actinomycetes</taxon>
        <taxon>Streptosporangiales</taxon>
        <taxon>Nocardiopsidaceae</taxon>
        <taxon>Nocardiopsis</taxon>
    </lineage>
</organism>
<dbReference type="Pfam" id="PF12728">
    <property type="entry name" value="HTH_17"/>
    <property type="match status" value="1"/>
</dbReference>
<accession>A0ABR9HN74</accession>
<proteinExistence type="predicted"/>
<name>A0ABR9HN74_9ACTN</name>
<dbReference type="EMBL" id="JADBDY010000001">
    <property type="protein sequence ID" value="MBE1460477.1"/>
    <property type="molecule type" value="Genomic_DNA"/>
</dbReference>
<protein>
    <recommendedName>
        <fullName evidence="1">Helix-turn-helix domain-containing protein</fullName>
    </recommendedName>
</protein>
<evidence type="ECO:0000313" key="3">
    <source>
        <dbReference type="Proteomes" id="UP000598217"/>
    </source>
</evidence>
<sequence length="93" mass="10028">MAASKTVTMDEVGALPVWVDPATAGDLLGMSRTFVYTLLDADAFPAPAYKVGRQWRIPTAGILAHLGLQPLTWVCCGCGARRDQHQEVDLGRT</sequence>
<comment type="caution">
    <text evidence="2">The sequence shown here is derived from an EMBL/GenBank/DDBJ whole genome shotgun (WGS) entry which is preliminary data.</text>
</comment>